<dbReference type="AlphaFoldDB" id="A0A0L0G2V3"/>
<dbReference type="PANTHER" id="PTHR10983:SF24">
    <property type="entry name" value="1-ACYLGLYCEROL-3-PHOSPHATE O-ACYLTRANSFERASE 3, ISOFORM E-RELATED"/>
    <property type="match status" value="1"/>
</dbReference>
<dbReference type="EMBL" id="KQ241919">
    <property type="protein sequence ID" value="KNC82523.1"/>
    <property type="molecule type" value="Genomic_DNA"/>
</dbReference>
<dbReference type="Proteomes" id="UP000054560">
    <property type="component" value="Unassembled WGS sequence"/>
</dbReference>
<keyword evidence="1" id="KW-0472">Membrane</keyword>
<dbReference type="CDD" id="cd07990">
    <property type="entry name" value="LPLAT_LCLAT1-like"/>
    <property type="match status" value="1"/>
</dbReference>
<accession>A0A0L0G2V3</accession>
<dbReference type="OrthoDB" id="189226at2759"/>
<name>A0A0L0G2V3_9EUKA</name>
<proteinExistence type="predicted"/>
<evidence type="ECO:0000259" key="2">
    <source>
        <dbReference type="Pfam" id="PF01553"/>
    </source>
</evidence>
<dbReference type="RefSeq" id="XP_014156425.1">
    <property type="nucleotide sequence ID" value="XM_014300950.1"/>
</dbReference>
<dbReference type="Pfam" id="PF01553">
    <property type="entry name" value="Acyltransferase"/>
    <property type="match status" value="1"/>
</dbReference>
<keyword evidence="1" id="KW-0812">Transmembrane</keyword>
<dbReference type="GO" id="GO:0012505">
    <property type="term" value="C:endomembrane system"/>
    <property type="evidence" value="ECO:0007669"/>
    <property type="project" value="TreeGrafter"/>
</dbReference>
<dbReference type="InterPro" id="IPR002123">
    <property type="entry name" value="Plipid/glycerol_acylTrfase"/>
</dbReference>
<dbReference type="SUPFAM" id="SSF69593">
    <property type="entry name" value="Glycerol-3-phosphate (1)-acyltransferase"/>
    <property type="match status" value="1"/>
</dbReference>
<reference evidence="3 4" key="1">
    <citation type="submission" date="2011-02" db="EMBL/GenBank/DDBJ databases">
        <title>The Genome Sequence of Sphaeroforma arctica JP610.</title>
        <authorList>
            <consortium name="The Broad Institute Genome Sequencing Platform"/>
            <person name="Russ C."/>
            <person name="Cuomo C."/>
            <person name="Young S.K."/>
            <person name="Zeng Q."/>
            <person name="Gargeya S."/>
            <person name="Alvarado L."/>
            <person name="Berlin A."/>
            <person name="Chapman S.B."/>
            <person name="Chen Z."/>
            <person name="Freedman E."/>
            <person name="Gellesch M."/>
            <person name="Goldberg J."/>
            <person name="Griggs A."/>
            <person name="Gujja S."/>
            <person name="Heilman E."/>
            <person name="Heiman D."/>
            <person name="Howarth C."/>
            <person name="Mehta T."/>
            <person name="Neiman D."/>
            <person name="Pearson M."/>
            <person name="Roberts A."/>
            <person name="Saif S."/>
            <person name="Shea T."/>
            <person name="Shenoy N."/>
            <person name="Sisk P."/>
            <person name="Stolte C."/>
            <person name="Sykes S."/>
            <person name="White J."/>
            <person name="Yandava C."/>
            <person name="Burger G."/>
            <person name="Gray M.W."/>
            <person name="Holland P.W.H."/>
            <person name="King N."/>
            <person name="Lang F.B.F."/>
            <person name="Roger A.J."/>
            <person name="Ruiz-Trillo I."/>
            <person name="Haas B."/>
            <person name="Nusbaum C."/>
            <person name="Birren B."/>
        </authorList>
    </citation>
    <scope>NUCLEOTIDE SEQUENCE [LARGE SCALE GENOMIC DNA]</scope>
    <source>
        <strain evidence="3 4">JP610</strain>
    </source>
</reference>
<evidence type="ECO:0000256" key="1">
    <source>
        <dbReference type="SAM" id="Phobius"/>
    </source>
</evidence>
<organism evidence="3 4">
    <name type="scientific">Sphaeroforma arctica JP610</name>
    <dbReference type="NCBI Taxonomy" id="667725"/>
    <lineage>
        <taxon>Eukaryota</taxon>
        <taxon>Ichthyosporea</taxon>
        <taxon>Ichthyophonida</taxon>
        <taxon>Sphaeroforma</taxon>
    </lineage>
</organism>
<dbReference type="PANTHER" id="PTHR10983">
    <property type="entry name" value="1-ACYLGLYCEROL-3-PHOSPHATE ACYLTRANSFERASE-RELATED"/>
    <property type="match status" value="1"/>
</dbReference>
<keyword evidence="1" id="KW-1133">Transmembrane helix</keyword>
<keyword evidence="4" id="KW-1185">Reference proteome</keyword>
<protein>
    <recommendedName>
        <fullName evidence="2">Phospholipid/glycerol acyltransferase domain-containing protein</fullName>
    </recommendedName>
</protein>
<feature type="transmembrane region" description="Helical" evidence="1">
    <location>
        <begin position="12"/>
        <end position="32"/>
    </location>
</feature>
<dbReference type="STRING" id="667725.A0A0L0G2V3"/>
<evidence type="ECO:0000313" key="4">
    <source>
        <dbReference type="Proteomes" id="UP000054560"/>
    </source>
</evidence>
<sequence length="167" mass="19060">MEVIKKNGLLTLPITCVFLISGVAVNIGQLALYSTVRPFSLSTYRYLNQKLVPLNWSLFVCLADWWAGLNMKLYSKPGEWDKVGQDQALVCLNHASDIDWLLGWMVAERFHMLGGTKALMKESAKYLPVLGWSWFFSEFIWLKRNWNADKNAMGSGLQSVCLPMMYV</sequence>
<feature type="domain" description="Phospholipid/glycerol acyltransferase" evidence="2">
    <location>
        <begin position="86"/>
        <end position="152"/>
    </location>
</feature>
<dbReference type="GeneID" id="25905700"/>
<gene>
    <name evidence="3" type="ORF">SARC_05196</name>
</gene>
<dbReference type="eggNOG" id="KOG1505">
    <property type="taxonomic scope" value="Eukaryota"/>
</dbReference>
<evidence type="ECO:0000313" key="3">
    <source>
        <dbReference type="EMBL" id="KNC82523.1"/>
    </source>
</evidence>
<dbReference type="GO" id="GO:0003841">
    <property type="term" value="F:1-acylglycerol-3-phosphate O-acyltransferase activity"/>
    <property type="evidence" value="ECO:0007669"/>
    <property type="project" value="TreeGrafter"/>
</dbReference>